<evidence type="ECO:0000256" key="1">
    <source>
        <dbReference type="ARBA" id="ARBA00004496"/>
    </source>
</evidence>
<dbReference type="Gene3D" id="2.40.50.140">
    <property type="entry name" value="Nucleic acid-binding proteins"/>
    <property type="match status" value="1"/>
</dbReference>
<dbReference type="AlphaFoldDB" id="A0A0N1NZ91"/>
<evidence type="ECO:0000256" key="2">
    <source>
        <dbReference type="ARBA" id="ARBA00022490"/>
    </source>
</evidence>
<feature type="compositionally biased region" description="Low complexity" evidence="8">
    <location>
        <begin position="9"/>
        <end position="24"/>
    </location>
</feature>
<dbReference type="Pfam" id="PF20917">
    <property type="entry name" value="AsnRS_N"/>
    <property type="match status" value="1"/>
</dbReference>
<accession>A0A0N1NZ91</accession>
<dbReference type="InterPro" id="IPR045864">
    <property type="entry name" value="aa-tRNA-synth_II/BPL/LPL"/>
</dbReference>
<sequence>MADQQIYVDDGAGNDDTATGAQDAPYRTLLQAMIAHPDASYQTRKDEAGSHQQTHKKKQAKAGDLAVREKAEADKRQAVLEDAKKVVLTEDKSLPEAVRIRLDDTDANKIKLGTKETPGTRVKVLGRVHHLRSQKDVTFVTLKDGYGSCKIKGQLMSLPEGAHAPLQRELHADFFTVIGVAVGDKEAITNKVQQDGDIQTLLDNRHLVLRGENASQVMKVRAAVLRAFRKAYEEARCLEVTPPAIVQTSVEGGATLFSFNYYGQTAT</sequence>
<dbReference type="GO" id="GO:0005737">
    <property type="term" value="C:cytoplasm"/>
    <property type="evidence" value="ECO:0007669"/>
    <property type="project" value="UniProtKB-SubCell"/>
</dbReference>
<evidence type="ECO:0000259" key="9">
    <source>
        <dbReference type="Pfam" id="PF00152"/>
    </source>
</evidence>
<gene>
    <name evidence="11" type="ORF">AB675_11356</name>
</gene>
<dbReference type="InterPro" id="IPR004364">
    <property type="entry name" value="Aa-tRNA-synt_II"/>
</dbReference>
<keyword evidence="12" id="KW-1185">Reference proteome</keyword>
<dbReference type="Pfam" id="PF00152">
    <property type="entry name" value="tRNA-synt_2"/>
    <property type="match status" value="1"/>
</dbReference>
<evidence type="ECO:0000256" key="7">
    <source>
        <dbReference type="ARBA" id="ARBA00023146"/>
    </source>
</evidence>
<keyword evidence="6" id="KW-0648">Protein biosynthesis</keyword>
<comment type="caution">
    <text evidence="11">The sequence shown here is derived from an EMBL/GenBank/DDBJ whole genome shotgun (WGS) entry which is preliminary data.</text>
</comment>
<dbReference type="OrthoDB" id="1931232at2759"/>
<evidence type="ECO:0000256" key="3">
    <source>
        <dbReference type="ARBA" id="ARBA00022598"/>
    </source>
</evidence>
<dbReference type="GO" id="GO:0004816">
    <property type="term" value="F:asparagine-tRNA ligase activity"/>
    <property type="evidence" value="ECO:0007669"/>
    <property type="project" value="TreeGrafter"/>
</dbReference>
<dbReference type="SUPFAM" id="SSF55681">
    <property type="entry name" value="Class II aaRS and biotin synthetases"/>
    <property type="match status" value="1"/>
</dbReference>
<comment type="subcellular location">
    <subcellularLocation>
        <location evidence="1">Cytoplasm</location>
    </subcellularLocation>
</comment>
<evidence type="ECO:0000256" key="8">
    <source>
        <dbReference type="SAM" id="MobiDB-lite"/>
    </source>
</evidence>
<keyword evidence="3 11" id="KW-0436">Ligase</keyword>
<dbReference type="Gene3D" id="3.30.930.10">
    <property type="entry name" value="Bira Bifunctional Protein, Domain 2"/>
    <property type="match status" value="1"/>
</dbReference>
<dbReference type="STRING" id="1664694.A0A0N1NZ91"/>
<protein>
    <submittedName>
        <fullName evidence="11">Asparagine--tRNA ligase, cytoplasmic</fullName>
    </submittedName>
</protein>
<keyword evidence="2" id="KW-0963">Cytoplasm</keyword>
<keyword evidence="5" id="KW-0067">ATP-binding</keyword>
<keyword evidence="4" id="KW-0547">Nucleotide-binding</keyword>
<dbReference type="VEuPathDB" id="FungiDB:AB675_11356"/>
<dbReference type="GeneID" id="28732074"/>
<evidence type="ECO:0000313" key="11">
    <source>
        <dbReference type="EMBL" id="KPI39867.1"/>
    </source>
</evidence>
<dbReference type="Gene3D" id="3.30.1910.20">
    <property type="entry name" value="asparaginyl-tRNA synthetase, N-terminal domain"/>
    <property type="match status" value="1"/>
</dbReference>
<dbReference type="EMBL" id="LFJN01000013">
    <property type="protein sequence ID" value="KPI39867.1"/>
    <property type="molecule type" value="Genomic_DNA"/>
</dbReference>
<feature type="domain" description="Aminoacyl-tRNA synthetase class II (D/K/N)" evidence="9">
    <location>
        <begin position="199"/>
        <end position="259"/>
    </location>
</feature>
<dbReference type="PANTHER" id="PTHR22594">
    <property type="entry name" value="ASPARTYL/LYSYL-TRNA SYNTHETASE"/>
    <property type="match status" value="1"/>
</dbReference>
<dbReference type="Proteomes" id="UP000038010">
    <property type="component" value="Unassembled WGS sequence"/>
</dbReference>
<dbReference type="GO" id="GO:0005524">
    <property type="term" value="F:ATP binding"/>
    <property type="evidence" value="ECO:0007669"/>
    <property type="project" value="UniProtKB-KW"/>
</dbReference>
<reference evidence="11 12" key="1">
    <citation type="submission" date="2015-06" db="EMBL/GenBank/DDBJ databases">
        <title>Draft genome of the ant-associated black yeast Phialophora attae CBS 131958.</title>
        <authorList>
            <person name="Moreno L.F."/>
            <person name="Stielow B.J."/>
            <person name="de Hoog S."/>
            <person name="Vicente V.A."/>
            <person name="Weiss V.A."/>
            <person name="de Vries M."/>
            <person name="Cruz L.M."/>
            <person name="Souza E.M."/>
        </authorList>
    </citation>
    <scope>NUCLEOTIDE SEQUENCE [LARGE SCALE GENOMIC DNA]</scope>
    <source>
        <strain evidence="11 12">CBS 131958</strain>
    </source>
</reference>
<organism evidence="11 12">
    <name type="scientific">Cyphellophora attinorum</name>
    <dbReference type="NCBI Taxonomy" id="1664694"/>
    <lineage>
        <taxon>Eukaryota</taxon>
        <taxon>Fungi</taxon>
        <taxon>Dikarya</taxon>
        <taxon>Ascomycota</taxon>
        <taxon>Pezizomycotina</taxon>
        <taxon>Eurotiomycetes</taxon>
        <taxon>Chaetothyriomycetidae</taxon>
        <taxon>Chaetothyriales</taxon>
        <taxon>Cyphellophoraceae</taxon>
        <taxon>Cyphellophora</taxon>
    </lineage>
</organism>
<name>A0A0N1NZ91_9EURO</name>
<evidence type="ECO:0000259" key="10">
    <source>
        <dbReference type="Pfam" id="PF20917"/>
    </source>
</evidence>
<dbReference type="InterPro" id="IPR048952">
    <property type="entry name" value="AsnRS_N"/>
</dbReference>
<feature type="domain" description="Asparagine--tRNA ligase N-terminal" evidence="10">
    <location>
        <begin position="22"/>
        <end position="95"/>
    </location>
</feature>
<dbReference type="SUPFAM" id="SSF50249">
    <property type="entry name" value="Nucleic acid-binding proteins"/>
    <property type="match status" value="1"/>
</dbReference>
<keyword evidence="7" id="KW-0030">Aminoacyl-tRNA synthetase</keyword>
<dbReference type="InterPro" id="IPR012340">
    <property type="entry name" value="NA-bd_OB-fold"/>
</dbReference>
<evidence type="ECO:0000313" key="12">
    <source>
        <dbReference type="Proteomes" id="UP000038010"/>
    </source>
</evidence>
<evidence type="ECO:0000256" key="6">
    <source>
        <dbReference type="ARBA" id="ARBA00022917"/>
    </source>
</evidence>
<evidence type="ECO:0000256" key="4">
    <source>
        <dbReference type="ARBA" id="ARBA00022741"/>
    </source>
</evidence>
<dbReference type="RefSeq" id="XP_017999830.1">
    <property type="nucleotide sequence ID" value="XM_018140194.1"/>
</dbReference>
<feature type="region of interest" description="Disordered" evidence="8">
    <location>
        <begin position="1"/>
        <end position="65"/>
    </location>
</feature>
<dbReference type="GO" id="GO:0006421">
    <property type="term" value="P:asparaginyl-tRNA aminoacylation"/>
    <property type="evidence" value="ECO:0007669"/>
    <property type="project" value="TreeGrafter"/>
</dbReference>
<proteinExistence type="predicted"/>
<evidence type="ECO:0000256" key="5">
    <source>
        <dbReference type="ARBA" id="ARBA00022840"/>
    </source>
</evidence>
<dbReference type="PANTHER" id="PTHR22594:SF16">
    <property type="entry name" value="ASPARAGINE--TRNA LIGASE, CYTOPLASMIC"/>
    <property type="match status" value="1"/>
</dbReference>